<dbReference type="AlphaFoldDB" id="A0A8X8XIV2"/>
<dbReference type="InterPro" id="IPR036497">
    <property type="entry name" value="GLTP_sf"/>
</dbReference>
<dbReference type="SUPFAM" id="SSF110004">
    <property type="entry name" value="Glycolipid transfer protein, GLTP"/>
    <property type="match status" value="1"/>
</dbReference>
<name>A0A8X8XIV2_SALSN</name>
<reference evidence="6" key="1">
    <citation type="submission" date="2018-01" db="EMBL/GenBank/DDBJ databases">
        <authorList>
            <person name="Mao J.F."/>
        </authorList>
    </citation>
    <scope>NUCLEOTIDE SEQUENCE</scope>
    <source>
        <strain evidence="6">Huo1</strain>
        <tissue evidence="6">Leaf</tissue>
    </source>
</reference>
<organism evidence="6">
    <name type="scientific">Salvia splendens</name>
    <name type="common">Scarlet sage</name>
    <dbReference type="NCBI Taxonomy" id="180675"/>
    <lineage>
        <taxon>Eukaryota</taxon>
        <taxon>Viridiplantae</taxon>
        <taxon>Streptophyta</taxon>
        <taxon>Embryophyta</taxon>
        <taxon>Tracheophyta</taxon>
        <taxon>Spermatophyta</taxon>
        <taxon>Magnoliopsida</taxon>
        <taxon>eudicotyledons</taxon>
        <taxon>Gunneridae</taxon>
        <taxon>Pentapetalae</taxon>
        <taxon>asterids</taxon>
        <taxon>lamiids</taxon>
        <taxon>Lamiales</taxon>
        <taxon>Lamiaceae</taxon>
        <taxon>Nepetoideae</taxon>
        <taxon>Mentheae</taxon>
        <taxon>Salviinae</taxon>
        <taxon>Salvia</taxon>
        <taxon>Salvia subgen. Calosphace</taxon>
        <taxon>core Calosphace</taxon>
    </lineage>
</organism>
<dbReference type="PANTHER" id="PTHR10219:SF28">
    <property type="entry name" value="ACD11 HOMOLOG PROTEIN"/>
    <property type="match status" value="1"/>
</dbReference>
<evidence type="ECO:0000256" key="1">
    <source>
        <dbReference type="ARBA" id="ARBA00007148"/>
    </source>
</evidence>
<dbReference type="InterPro" id="IPR014830">
    <property type="entry name" value="Glycolipid_transfer_prot_dom"/>
</dbReference>
<keyword evidence="7" id="KW-1185">Reference proteome</keyword>
<comment type="caution">
    <text evidence="6">The sequence shown here is derived from an EMBL/GenBank/DDBJ whole genome shotgun (WGS) entry which is preliminary data.</text>
</comment>
<dbReference type="GO" id="GO:1902388">
    <property type="term" value="F:ceramide 1-phosphate transfer activity"/>
    <property type="evidence" value="ECO:0007669"/>
    <property type="project" value="TreeGrafter"/>
</dbReference>
<sequence length="241" mass="26704">MASKLRSLLSRSGGSFKERSESFVKSSITSRREEDGVDTKLTPLSAVADAFEDLCAMVNAGSFDGDLDLKSFCDACSLVSVLFTCLGTAFKFAELEYGAKVGGLKGAIKTHSTLNRIIDYDIKQGTVRTQGSLTRQLRRVRQGIDLISTLFKNFLNSDDPSLKEAASSAYAKTCAPYHTWAVRTAASAGMYALPTREQLLVKLNETHESAEREMRRFIKASDPIIEYIDKLYTKRNISLDW</sequence>
<accession>A0A8X8XIV2</accession>
<proteinExistence type="inferred from homology"/>
<dbReference type="FunFam" id="1.10.3520.10:FF:000005">
    <property type="entry name" value="Accelerated cell death 11"/>
    <property type="match status" value="1"/>
</dbReference>
<comment type="similarity">
    <text evidence="1">Belongs to the GLTP family.</text>
</comment>
<protein>
    <recommendedName>
        <fullName evidence="5">Glycolipid transfer protein domain-containing protein</fullName>
    </recommendedName>
</protein>
<evidence type="ECO:0000256" key="2">
    <source>
        <dbReference type="ARBA" id="ARBA00022448"/>
    </source>
</evidence>
<keyword evidence="2" id="KW-0813">Transport</keyword>
<reference evidence="6" key="2">
    <citation type="submission" date="2020-08" db="EMBL/GenBank/DDBJ databases">
        <title>Plant Genome Project.</title>
        <authorList>
            <person name="Zhang R.-G."/>
        </authorList>
    </citation>
    <scope>NUCLEOTIDE SEQUENCE</scope>
    <source>
        <strain evidence="6">Huo1</strain>
        <tissue evidence="6">Leaf</tissue>
    </source>
</reference>
<feature type="region of interest" description="Disordered" evidence="4">
    <location>
        <begin position="1"/>
        <end position="22"/>
    </location>
</feature>
<dbReference type="Pfam" id="PF08718">
    <property type="entry name" value="GLTP"/>
    <property type="match status" value="1"/>
</dbReference>
<dbReference type="Gene3D" id="1.10.3520.10">
    <property type="entry name" value="Glycolipid transfer protein"/>
    <property type="match status" value="1"/>
</dbReference>
<keyword evidence="3" id="KW-0445">Lipid transport</keyword>
<dbReference type="PANTHER" id="PTHR10219">
    <property type="entry name" value="GLYCOLIPID TRANSFER PROTEIN-RELATED"/>
    <property type="match status" value="1"/>
</dbReference>
<dbReference type="EMBL" id="PNBA02000009">
    <property type="protein sequence ID" value="KAG6412925.1"/>
    <property type="molecule type" value="Genomic_DNA"/>
</dbReference>
<evidence type="ECO:0000313" key="7">
    <source>
        <dbReference type="Proteomes" id="UP000298416"/>
    </source>
</evidence>
<dbReference type="OrthoDB" id="116883at2759"/>
<evidence type="ECO:0000256" key="3">
    <source>
        <dbReference type="ARBA" id="ARBA00023055"/>
    </source>
</evidence>
<evidence type="ECO:0000256" key="4">
    <source>
        <dbReference type="SAM" id="MobiDB-lite"/>
    </source>
</evidence>
<dbReference type="GO" id="GO:0016020">
    <property type="term" value="C:membrane"/>
    <property type="evidence" value="ECO:0007669"/>
    <property type="project" value="TreeGrafter"/>
</dbReference>
<feature type="compositionally biased region" description="Low complexity" evidence="4">
    <location>
        <begin position="1"/>
        <end position="15"/>
    </location>
</feature>
<evidence type="ECO:0000259" key="5">
    <source>
        <dbReference type="Pfam" id="PF08718"/>
    </source>
</evidence>
<dbReference type="GO" id="GO:1902387">
    <property type="term" value="F:ceramide 1-phosphate binding"/>
    <property type="evidence" value="ECO:0007669"/>
    <property type="project" value="TreeGrafter"/>
</dbReference>
<feature type="domain" description="Glycolipid transfer protein" evidence="5">
    <location>
        <begin position="68"/>
        <end position="205"/>
    </location>
</feature>
<dbReference type="Proteomes" id="UP000298416">
    <property type="component" value="Unassembled WGS sequence"/>
</dbReference>
<gene>
    <name evidence="6" type="ORF">SASPL_125620</name>
</gene>
<dbReference type="GO" id="GO:0005829">
    <property type="term" value="C:cytosol"/>
    <property type="evidence" value="ECO:0007669"/>
    <property type="project" value="TreeGrafter"/>
</dbReference>
<evidence type="ECO:0000313" key="6">
    <source>
        <dbReference type="EMBL" id="KAG6412925.1"/>
    </source>
</evidence>